<reference evidence="2 3" key="1">
    <citation type="submission" date="2008-07" db="EMBL/GenBank/DDBJ databases">
        <authorList>
            <person name="El-Sayed N."/>
            <person name="Caler E."/>
            <person name="Inman J."/>
            <person name="Amedeo P."/>
            <person name="Hass B."/>
            <person name="Wortman J."/>
        </authorList>
    </citation>
    <scope>NUCLEOTIDE SEQUENCE [LARGE SCALE GENOMIC DNA]</scope>
    <source>
        <strain evidence="3">ATCC 50983 / TXsc</strain>
    </source>
</reference>
<proteinExistence type="predicted"/>
<dbReference type="Proteomes" id="UP000007800">
    <property type="component" value="Unassembled WGS sequence"/>
</dbReference>
<sequence length="133" mass="15202">MTDCPEGMKDIWASKEELKAKAEKAAKRQKSAKEIAEEEEARREVEEYNQAKYGGKSLMEIYSEGQFDKKEQVAQLRKLRSGKVDLWGKNASAQRREETLRQKRLEGKDDDALINSGMFSMTCLNSGRPHVAF</sequence>
<organism evidence="3">
    <name type="scientific">Perkinsus marinus (strain ATCC 50983 / TXsc)</name>
    <dbReference type="NCBI Taxonomy" id="423536"/>
    <lineage>
        <taxon>Eukaryota</taxon>
        <taxon>Sar</taxon>
        <taxon>Alveolata</taxon>
        <taxon>Perkinsozoa</taxon>
        <taxon>Perkinsea</taxon>
        <taxon>Perkinsida</taxon>
        <taxon>Perkinsidae</taxon>
        <taxon>Perkinsus</taxon>
    </lineage>
</organism>
<feature type="region of interest" description="Disordered" evidence="1">
    <location>
        <begin position="23"/>
        <end position="47"/>
    </location>
</feature>
<name>C5LW07_PERM5</name>
<evidence type="ECO:0000313" key="2">
    <source>
        <dbReference type="EMBL" id="EEQ99077.1"/>
    </source>
</evidence>
<dbReference type="EMBL" id="GG686046">
    <property type="protein sequence ID" value="EEQ99077.1"/>
    <property type="molecule type" value="Genomic_DNA"/>
</dbReference>
<protein>
    <submittedName>
        <fullName evidence="2">Uncharacterized protein</fullName>
    </submittedName>
</protein>
<keyword evidence="3" id="KW-1185">Reference proteome</keyword>
<gene>
    <name evidence="2" type="ORF">Pmar_PMAR019725</name>
</gene>
<feature type="compositionally biased region" description="Basic and acidic residues" evidence="1">
    <location>
        <begin position="23"/>
        <end position="46"/>
    </location>
</feature>
<dbReference type="RefSeq" id="XP_002766360.1">
    <property type="nucleotide sequence ID" value="XM_002766314.1"/>
</dbReference>
<dbReference type="InParanoid" id="C5LW07"/>
<evidence type="ECO:0000313" key="3">
    <source>
        <dbReference type="Proteomes" id="UP000007800"/>
    </source>
</evidence>
<accession>C5LW07</accession>
<dbReference type="AlphaFoldDB" id="C5LW07"/>
<evidence type="ECO:0000256" key="1">
    <source>
        <dbReference type="SAM" id="MobiDB-lite"/>
    </source>
</evidence>
<dbReference type="OrthoDB" id="10546957at2759"/>
<dbReference type="GeneID" id="9044401"/>